<keyword evidence="1" id="KW-0863">Zinc-finger</keyword>
<organism evidence="3 4">
    <name type="scientific">Fusarium anthophilum</name>
    <dbReference type="NCBI Taxonomy" id="48485"/>
    <lineage>
        <taxon>Eukaryota</taxon>
        <taxon>Fungi</taxon>
        <taxon>Dikarya</taxon>
        <taxon>Ascomycota</taxon>
        <taxon>Pezizomycotina</taxon>
        <taxon>Sordariomycetes</taxon>
        <taxon>Hypocreomycetidae</taxon>
        <taxon>Hypocreales</taxon>
        <taxon>Nectriaceae</taxon>
        <taxon>Fusarium</taxon>
        <taxon>Fusarium fujikuroi species complex</taxon>
    </lineage>
</organism>
<keyword evidence="1" id="KW-0862">Zinc</keyword>
<keyword evidence="1" id="KW-0479">Metal-binding</keyword>
<evidence type="ECO:0000313" key="3">
    <source>
        <dbReference type="EMBL" id="KAF5230453.1"/>
    </source>
</evidence>
<evidence type="ECO:0000313" key="4">
    <source>
        <dbReference type="Proteomes" id="UP000573603"/>
    </source>
</evidence>
<accession>A0A8H4YM86</accession>
<dbReference type="AlphaFoldDB" id="A0A8H4YM86"/>
<keyword evidence="4" id="KW-1185">Reference proteome</keyword>
<dbReference type="EMBL" id="JABEVY010000523">
    <property type="protein sequence ID" value="KAF5230453.1"/>
    <property type="molecule type" value="Genomic_DNA"/>
</dbReference>
<dbReference type="Gene3D" id="3.30.160.60">
    <property type="entry name" value="Classic Zinc Finger"/>
    <property type="match status" value="1"/>
</dbReference>
<gene>
    <name evidence="3" type="ORF">FANTH_13832</name>
</gene>
<comment type="caution">
    <text evidence="3">The sequence shown here is derived from an EMBL/GenBank/DDBJ whole genome shotgun (WGS) entry which is preliminary data.</text>
</comment>
<dbReference type="Proteomes" id="UP000573603">
    <property type="component" value="Unassembled WGS sequence"/>
</dbReference>
<sequence length="305" mass="34123">MQLQYDPFLEPAAQGPFEMEQSSVPRSYKLDSTDGKDLDDWYTVPSNAEFVLGYQYPSVPSFTEDFADASYFTPQHPKQFGIGFSYSPAEGGTPPSVQRTIGGSHLLDADMGLDDRYIFRGSYQPIEAPLASPSDMGSPLDSSPWESVYPVQHEAVWDLPPLHPDSCSISAVGSLNWSGASTPESRPQQHSLMEDKQKEAAALLKISLGESFRYPCGYKTCTKTFKRKEHAKRHYLTSKQSRLQCEFCGKDTFTRTDNLNAHRRLHARQPPKHNSGVHFVPAALEVFKRRKKASLHLGQLLHLAA</sequence>
<protein>
    <recommendedName>
        <fullName evidence="2">C2H2-type domain-containing protein</fullName>
    </recommendedName>
</protein>
<dbReference type="PROSITE" id="PS50157">
    <property type="entry name" value="ZINC_FINGER_C2H2_2"/>
    <property type="match status" value="1"/>
</dbReference>
<dbReference type="InterPro" id="IPR013087">
    <property type="entry name" value="Znf_C2H2_type"/>
</dbReference>
<proteinExistence type="predicted"/>
<name>A0A8H4YM86_9HYPO</name>
<feature type="domain" description="C2H2-type" evidence="2">
    <location>
        <begin position="243"/>
        <end position="271"/>
    </location>
</feature>
<evidence type="ECO:0000259" key="2">
    <source>
        <dbReference type="PROSITE" id="PS50157"/>
    </source>
</evidence>
<reference evidence="3 4" key="1">
    <citation type="journal article" date="2020" name="BMC Genomics">
        <title>Correction to: Identification and distribution of gene clusters required for synthesis of sphingolipid metabolism inhibitors in diverse species of the filamentous fungus Fusarium.</title>
        <authorList>
            <person name="Kim H.S."/>
            <person name="Lohmar J.M."/>
            <person name="Busman M."/>
            <person name="Brown D.W."/>
            <person name="Naumann T.A."/>
            <person name="Divon H.H."/>
            <person name="Lysoe E."/>
            <person name="Uhlig S."/>
            <person name="Proctor R.H."/>
        </authorList>
    </citation>
    <scope>NUCLEOTIDE SEQUENCE [LARGE SCALE GENOMIC DNA]</scope>
    <source>
        <strain evidence="3 4">NRRL 25214</strain>
    </source>
</reference>
<dbReference type="GO" id="GO:0008270">
    <property type="term" value="F:zinc ion binding"/>
    <property type="evidence" value="ECO:0007669"/>
    <property type="project" value="UniProtKB-KW"/>
</dbReference>
<evidence type="ECO:0000256" key="1">
    <source>
        <dbReference type="PROSITE-ProRule" id="PRU00042"/>
    </source>
</evidence>